<dbReference type="EMBL" id="BGZK01002274">
    <property type="protein sequence ID" value="GBP92451.1"/>
    <property type="molecule type" value="Genomic_DNA"/>
</dbReference>
<organism evidence="1 2">
    <name type="scientific">Eumeta variegata</name>
    <name type="common">Bagworm moth</name>
    <name type="synonym">Eumeta japonica</name>
    <dbReference type="NCBI Taxonomy" id="151549"/>
    <lineage>
        <taxon>Eukaryota</taxon>
        <taxon>Metazoa</taxon>
        <taxon>Ecdysozoa</taxon>
        <taxon>Arthropoda</taxon>
        <taxon>Hexapoda</taxon>
        <taxon>Insecta</taxon>
        <taxon>Pterygota</taxon>
        <taxon>Neoptera</taxon>
        <taxon>Endopterygota</taxon>
        <taxon>Lepidoptera</taxon>
        <taxon>Glossata</taxon>
        <taxon>Ditrysia</taxon>
        <taxon>Tineoidea</taxon>
        <taxon>Psychidae</taxon>
        <taxon>Oiketicinae</taxon>
        <taxon>Eumeta</taxon>
    </lineage>
</organism>
<evidence type="ECO:0000313" key="2">
    <source>
        <dbReference type="Proteomes" id="UP000299102"/>
    </source>
</evidence>
<gene>
    <name evidence="1" type="ORF">EVAR_62129_1</name>
</gene>
<accession>A0A4C1ZU92</accession>
<comment type="caution">
    <text evidence="1">The sequence shown here is derived from an EMBL/GenBank/DDBJ whole genome shotgun (WGS) entry which is preliminary data.</text>
</comment>
<proteinExistence type="predicted"/>
<reference evidence="1 2" key="1">
    <citation type="journal article" date="2019" name="Commun. Biol.">
        <title>The bagworm genome reveals a unique fibroin gene that provides high tensile strength.</title>
        <authorList>
            <person name="Kono N."/>
            <person name="Nakamura H."/>
            <person name="Ohtoshi R."/>
            <person name="Tomita M."/>
            <person name="Numata K."/>
            <person name="Arakawa K."/>
        </authorList>
    </citation>
    <scope>NUCLEOTIDE SEQUENCE [LARGE SCALE GENOMIC DNA]</scope>
</reference>
<evidence type="ECO:0000313" key="1">
    <source>
        <dbReference type="EMBL" id="GBP92451.1"/>
    </source>
</evidence>
<keyword evidence="2" id="KW-1185">Reference proteome</keyword>
<dbReference type="AlphaFoldDB" id="A0A4C1ZU92"/>
<sequence length="124" mass="14121">MSKVHTDKDHAYLETIFYTPVSNSIRNAISSNQAAPHQVKLQRGNPQKLRSNLWRARTHAQRSQVYVNGISSRFILKGKEQYADTSRDVPQTSRGTFPTFLSQLLLSRKRDLPPHEGAVDAHPR</sequence>
<protein>
    <submittedName>
        <fullName evidence="1">Uncharacterized protein</fullName>
    </submittedName>
</protein>
<name>A0A4C1ZU92_EUMVA</name>
<dbReference type="Proteomes" id="UP000299102">
    <property type="component" value="Unassembled WGS sequence"/>
</dbReference>